<name>A0A3G8JH04_9ACTN</name>
<dbReference type="AlphaFoldDB" id="A0A3G8JH04"/>
<protein>
    <submittedName>
        <fullName evidence="1">Uncharacterized protein</fullName>
    </submittedName>
</protein>
<gene>
    <name evidence="1" type="ORF">D7316_00940</name>
</gene>
<sequence length="79" mass="8373">MAGPNTSQEMSALALADKFDKAYEDKPIDDLANAPVAALQGVSDSDAELLAQAFGIKTVKDLGTNKYFLWAQAVAKLAE</sequence>
<evidence type="ECO:0000313" key="1">
    <source>
        <dbReference type="EMBL" id="AZG44356.1"/>
    </source>
</evidence>
<dbReference type="EMBL" id="CP033972">
    <property type="protein sequence ID" value="AZG44356.1"/>
    <property type="molecule type" value="Genomic_DNA"/>
</dbReference>
<proteinExistence type="predicted"/>
<reference evidence="1 2" key="1">
    <citation type="submission" date="2018-11" db="EMBL/GenBank/DDBJ databases">
        <title>Gordonia insulae sp. nov., isolated from an island soil.</title>
        <authorList>
            <person name="Kim Y.S."/>
            <person name="Kim S.B."/>
        </authorList>
    </citation>
    <scope>NUCLEOTIDE SEQUENCE [LARGE SCALE GENOMIC DNA]</scope>
    <source>
        <strain evidence="1 2">MMS17-SY073</strain>
    </source>
</reference>
<dbReference type="KEGG" id="gom:D7316_00940"/>
<organism evidence="1 2">
    <name type="scientific">Gordonia insulae</name>
    <dbReference type="NCBI Taxonomy" id="2420509"/>
    <lineage>
        <taxon>Bacteria</taxon>
        <taxon>Bacillati</taxon>
        <taxon>Actinomycetota</taxon>
        <taxon>Actinomycetes</taxon>
        <taxon>Mycobacteriales</taxon>
        <taxon>Gordoniaceae</taxon>
        <taxon>Gordonia</taxon>
    </lineage>
</organism>
<dbReference type="Proteomes" id="UP000271469">
    <property type="component" value="Chromosome"/>
</dbReference>
<accession>A0A3G8JH04</accession>
<evidence type="ECO:0000313" key="2">
    <source>
        <dbReference type="Proteomes" id="UP000271469"/>
    </source>
</evidence>
<keyword evidence="2" id="KW-1185">Reference proteome</keyword>